<dbReference type="AlphaFoldDB" id="A0A9D2TEB0"/>
<reference evidence="3" key="1">
    <citation type="journal article" date="2021" name="PeerJ">
        <title>Extensive microbial diversity within the chicken gut microbiome revealed by metagenomics and culture.</title>
        <authorList>
            <person name="Gilroy R."/>
            <person name="Ravi A."/>
            <person name="Getino M."/>
            <person name="Pursley I."/>
            <person name="Horton D.L."/>
            <person name="Alikhan N.F."/>
            <person name="Baker D."/>
            <person name="Gharbi K."/>
            <person name="Hall N."/>
            <person name="Watson M."/>
            <person name="Adriaenssens E.M."/>
            <person name="Foster-Nyarko E."/>
            <person name="Jarju S."/>
            <person name="Secka A."/>
            <person name="Antonio M."/>
            <person name="Oren A."/>
            <person name="Chaudhuri R.R."/>
            <person name="La Ragione R."/>
            <person name="Hildebrand F."/>
            <person name="Pallen M.J."/>
        </authorList>
    </citation>
    <scope>NUCLEOTIDE SEQUENCE</scope>
    <source>
        <strain evidence="3">CHK198-12963</strain>
    </source>
</reference>
<comment type="caution">
    <text evidence="3">The sequence shown here is derived from an EMBL/GenBank/DDBJ whole genome shotgun (WGS) entry which is preliminary data.</text>
</comment>
<dbReference type="Proteomes" id="UP000823863">
    <property type="component" value="Unassembled WGS sequence"/>
</dbReference>
<dbReference type="InterPro" id="IPR046240">
    <property type="entry name" value="DUF6273"/>
</dbReference>
<evidence type="ECO:0000313" key="3">
    <source>
        <dbReference type="EMBL" id="HJC65382.1"/>
    </source>
</evidence>
<protein>
    <recommendedName>
        <fullName evidence="2">DUF6273 domain-containing protein</fullName>
    </recommendedName>
</protein>
<feature type="chain" id="PRO_5039436338" description="DUF6273 domain-containing protein" evidence="1">
    <location>
        <begin position="27"/>
        <end position="607"/>
    </location>
</feature>
<keyword evidence="1" id="KW-0732">Signal</keyword>
<proteinExistence type="predicted"/>
<organism evidence="3 4">
    <name type="scientific">Candidatus Enterocloster excrementigallinarum</name>
    <dbReference type="NCBI Taxonomy" id="2838558"/>
    <lineage>
        <taxon>Bacteria</taxon>
        <taxon>Bacillati</taxon>
        <taxon>Bacillota</taxon>
        <taxon>Clostridia</taxon>
        <taxon>Lachnospirales</taxon>
        <taxon>Lachnospiraceae</taxon>
        <taxon>Enterocloster</taxon>
    </lineage>
</organism>
<evidence type="ECO:0000256" key="1">
    <source>
        <dbReference type="SAM" id="SignalP"/>
    </source>
</evidence>
<sequence length="607" mass="67800">MKGIKKMTLFGSIVFLLAVCPREICAEPFQTAVSEERTGRKEEAGDSLEEYLQMARICESLITGEAPENIPDGRMIVSSQEENAARVASIASQADDGEWHTFYVIGKNLIPNGKVIAQRYGDQAVYSNLLEEKIQDGDDWYYVARMGIGKAFSPGHCSHIWVREGEKGAGCLTKGSVRYVCQSCGTEREIAAAPMGHGDEDGDSICDRCCRRAIPQSLGSRIQTSLNQTGLTFTCIDEDYEGGMLYLADTPVALEQFGGYGPAAYGDSIVYRYFRDGFQNGFSIKSGLMGIRTKETAAAAYAMSLSMEEYERYRARITGGNFLLRDSQEGFVWGVDEEGTYVLQDPENTSYGIRIAVVLQKPEPGVPERIHWNLNDLQVVELDGREYLFRCIDQDYSDGQQNHGRLALFLCESVIPADYGSDYRLEEQEDGSHQYVFSPGPIAKFGEQNDYKYSDIRNWLDSQEIFNTEPVQIGSDYAYMGSSPEGAWSDFDTNALKPYYIGNQQLNARLFILSVDEAVKYKEYLWKFEGADRENPETQETDTSKGYWLRSPMGNSEEFQTGYAYVVDLIHGNLHPASVKAEGGAGEPEQAQTTVYGIRPAFVMPQD</sequence>
<dbReference type="EMBL" id="DWWB01000005">
    <property type="protein sequence ID" value="HJC65382.1"/>
    <property type="molecule type" value="Genomic_DNA"/>
</dbReference>
<gene>
    <name evidence="3" type="ORF">H9931_01500</name>
</gene>
<name>A0A9D2TEB0_9FIRM</name>
<reference evidence="3" key="2">
    <citation type="submission" date="2021-04" db="EMBL/GenBank/DDBJ databases">
        <authorList>
            <person name="Gilroy R."/>
        </authorList>
    </citation>
    <scope>NUCLEOTIDE SEQUENCE</scope>
    <source>
        <strain evidence="3">CHK198-12963</strain>
    </source>
</reference>
<dbReference type="Pfam" id="PF19789">
    <property type="entry name" value="DUF6273"/>
    <property type="match status" value="1"/>
</dbReference>
<evidence type="ECO:0000313" key="4">
    <source>
        <dbReference type="Proteomes" id="UP000823863"/>
    </source>
</evidence>
<accession>A0A9D2TEB0</accession>
<feature type="domain" description="DUF6273" evidence="2">
    <location>
        <begin position="446"/>
        <end position="605"/>
    </location>
</feature>
<evidence type="ECO:0000259" key="2">
    <source>
        <dbReference type="Pfam" id="PF19789"/>
    </source>
</evidence>
<feature type="signal peptide" evidence="1">
    <location>
        <begin position="1"/>
        <end position="26"/>
    </location>
</feature>